<evidence type="ECO:0000256" key="1">
    <source>
        <dbReference type="PIRSR" id="PIRSR600250-50"/>
    </source>
</evidence>
<reference evidence="2" key="1">
    <citation type="submission" date="2020-10" db="EMBL/GenBank/DDBJ databases">
        <title>Taxonomic study of unclassified bacteria belonging to the class Ktedonobacteria.</title>
        <authorList>
            <person name="Yabe S."/>
            <person name="Wang C.M."/>
            <person name="Zheng Y."/>
            <person name="Sakai Y."/>
            <person name="Cavaletti L."/>
            <person name="Monciardini P."/>
            <person name="Donadio S."/>
        </authorList>
    </citation>
    <scope>NUCLEOTIDE SEQUENCE</scope>
    <source>
        <strain evidence="2">SOSP1-1</strain>
    </source>
</reference>
<protein>
    <submittedName>
        <fullName evidence="2">Uncharacterized protein</fullName>
    </submittedName>
</protein>
<feature type="active site" description="Proton acceptor" evidence="1">
    <location>
        <position position="138"/>
    </location>
</feature>
<name>A0A8J3IF42_9CHLR</name>
<dbReference type="PANTHER" id="PTHR37536">
    <property type="entry name" value="PUTATIVE (AFU_ORTHOLOGUE AFUA_3G02970)-RELATED"/>
    <property type="match status" value="1"/>
</dbReference>
<sequence length="210" mass="23666">MQSETWSGYTSLRKGVEGVRAQWIEPDVAGKPNANVYIWIGVGGWETKYHELVQIGTLAYTDEKGKTTHKVWYETLPELSQLTSMTVAPGDRIAAVMELEPGSHEHWVLSLRDVTRGTEYTKRITYSSSQVYADFIVEDPSLNSTELDVPLYPLQRFSPVRFTNAQVHYSDGWYSIGALKMLQISMEQHDEVLASPSPISLPDAFSVRHA</sequence>
<comment type="caution">
    <text evidence="2">The sequence shown here is derived from an EMBL/GenBank/DDBJ whole genome shotgun (WGS) entry which is preliminary data.</text>
</comment>
<dbReference type="InterPro" id="IPR013320">
    <property type="entry name" value="ConA-like_dom_sf"/>
</dbReference>
<dbReference type="Proteomes" id="UP000612362">
    <property type="component" value="Unassembled WGS sequence"/>
</dbReference>
<dbReference type="InterPro" id="IPR000250">
    <property type="entry name" value="Peptidase_G1"/>
</dbReference>
<organism evidence="2 3">
    <name type="scientific">Ktedonospora formicarum</name>
    <dbReference type="NCBI Taxonomy" id="2778364"/>
    <lineage>
        <taxon>Bacteria</taxon>
        <taxon>Bacillati</taxon>
        <taxon>Chloroflexota</taxon>
        <taxon>Ktedonobacteria</taxon>
        <taxon>Ktedonobacterales</taxon>
        <taxon>Ktedonobacteraceae</taxon>
        <taxon>Ktedonospora</taxon>
    </lineage>
</organism>
<dbReference type="Gene3D" id="2.60.120.700">
    <property type="entry name" value="Peptidase G1"/>
    <property type="match status" value="1"/>
</dbReference>
<dbReference type="AlphaFoldDB" id="A0A8J3IF42"/>
<dbReference type="EMBL" id="BNJF01000011">
    <property type="protein sequence ID" value="GHO51213.1"/>
    <property type="molecule type" value="Genomic_DNA"/>
</dbReference>
<dbReference type="CDD" id="cd13426">
    <property type="entry name" value="Peptidase_G1"/>
    <property type="match status" value="1"/>
</dbReference>
<dbReference type="PANTHER" id="PTHR37536:SF1">
    <property type="entry name" value="ASPERGILLOPEPSIN, PUTAITVE (AFU_ORTHOLOGUE AFUA_7G01200)"/>
    <property type="match status" value="1"/>
</dbReference>
<dbReference type="InterPro" id="IPR038656">
    <property type="entry name" value="Peptidase_G1_sf"/>
</dbReference>
<keyword evidence="3" id="KW-1185">Reference proteome</keyword>
<dbReference type="GO" id="GO:0006508">
    <property type="term" value="P:proteolysis"/>
    <property type="evidence" value="ECO:0007669"/>
    <property type="project" value="InterPro"/>
</dbReference>
<dbReference type="Pfam" id="PF01828">
    <property type="entry name" value="Peptidase_A4"/>
    <property type="match status" value="1"/>
</dbReference>
<evidence type="ECO:0000313" key="3">
    <source>
        <dbReference type="Proteomes" id="UP000612362"/>
    </source>
</evidence>
<dbReference type="SUPFAM" id="SSF49899">
    <property type="entry name" value="Concanavalin A-like lectins/glucanases"/>
    <property type="match status" value="1"/>
</dbReference>
<proteinExistence type="predicted"/>
<dbReference type="GO" id="GO:0070007">
    <property type="term" value="F:glutamic-type endopeptidase activity"/>
    <property type="evidence" value="ECO:0007669"/>
    <property type="project" value="InterPro"/>
</dbReference>
<accession>A0A8J3IF42</accession>
<evidence type="ECO:0000313" key="2">
    <source>
        <dbReference type="EMBL" id="GHO51213.1"/>
    </source>
</evidence>
<gene>
    <name evidence="2" type="ORF">KSX_93760</name>
</gene>
<dbReference type="RefSeq" id="WP_220200154.1">
    <property type="nucleotide sequence ID" value="NZ_BNJF01000011.1"/>
</dbReference>